<name>A0A0F9MHG5_9ZZZZ</name>
<comment type="caution">
    <text evidence="1">The sequence shown here is derived from an EMBL/GenBank/DDBJ whole genome shotgun (WGS) entry which is preliminary data.</text>
</comment>
<gene>
    <name evidence="1" type="ORF">LCGC14_1088930</name>
</gene>
<dbReference type="AlphaFoldDB" id="A0A0F9MHG5"/>
<protein>
    <submittedName>
        <fullName evidence="1">Uncharacterized protein</fullName>
    </submittedName>
</protein>
<proteinExistence type="predicted"/>
<organism evidence="1">
    <name type="scientific">marine sediment metagenome</name>
    <dbReference type="NCBI Taxonomy" id="412755"/>
    <lineage>
        <taxon>unclassified sequences</taxon>
        <taxon>metagenomes</taxon>
        <taxon>ecological metagenomes</taxon>
    </lineage>
</organism>
<reference evidence="1" key="1">
    <citation type="journal article" date="2015" name="Nature">
        <title>Complex archaea that bridge the gap between prokaryotes and eukaryotes.</title>
        <authorList>
            <person name="Spang A."/>
            <person name="Saw J.H."/>
            <person name="Jorgensen S.L."/>
            <person name="Zaremba-Niedzwiedzka K."/>
            <person name="Martijn J."/>
            <person name="Lind A.E."/>
            <person name="van Eijk R."/>
            <person name="Schleper C."/>
            <person name="Guy L."/>
            <person name="Ettema T.J."/>
        </authorList>
    </citation>
    <scope>NUCLEOTIDE SEQUENCE</scope>
</reference>
<evidence type="ECO:0000313" key="1">
    <source>
        <dbReference type="EMBL" id="KKN05279.1"/>
    </source>
</evidence>
<dbReference type="EMBL" id="LAZR01004823">
    <property type="protein sequence ID" value="KKN05279.1"/>
    <property type="molecule type" value="Genomic_DNA"/>
</dbReference>
<sequence length="52" mass="5221">MWIAFAYASGVETKFGSGVGGKLLGMGNVSLSGCAGVNLATIAMRNGDIQKA</sequence>
<accession>A0A0F9MHG5</accession>